<gene>
    <name evidence="4" type="ORF">KY465_12895</name>
</gene>
<sequence>MSVTDDQAPATKLVGAVSNAVSILRSLAQASEPAGVAAIARNTNVSVSTCFNILRTLASERLVDFDPIDKSYRIGPGVLEFSVPLLGVNQVDLIRPELQRLSDRHNSLICLWQITESERVLLVDRVSAGKTIRVDMSFGSRLPAYVGAVGRCYAALADLDRKELKKRFDTVQWQSPPTFEAYLEDVERAKSNGFAFDFGQLFIGLEIAAAIVTDSTGKTRLGISGINIAGQLQRRDVERLAVDLRDSADWISETLFGVSKGVRQAGRRAAGAEPAPPSRRP</sequence>
<dbReference type="RefSeq" id="WP_219202103.1">
    <property type="nucleotide sequence ID" value="NZ_JAHWQX010000003.1"/>
</dbReference>
<dbReference type="InterPro" id="IPR050707">
    <property type="entry name" value="HTH_MetabolicPath_Reg"/>
</dbReference>
<dbReference type="PROSITE" id="PS51077">
    <property type="entry name" value="HTH_ICLR"/>
    <property type="match status" value="1"/>
</dbReference>
<protein>
    <submittedName>
        <fullName evidence="4">IclR family transcriptional regulator</fullName>
    </submittedName>
</protein>
<dbReference type="Pfam" id="PF09339">
    <property type="entry name" value="HTH_IclR"/>
    <property type="match status" value="1"/>
</dbReference>
<dbReference type="InterPro" id="IPR014757">
    <property type="entry name" value="Tscrpt_reg_IclR_C"/>
</dbReference>
<accession>A0ABS6WQD1</accession>
<evidence type="ECO:0000313" key="4">
    <source>
        <dbReference type="EMBL" id="MBW3098177.1"/>
    </source>
</evidence>
<dbReference type="InterPro" id="IPR005471">
    <property type="entry name" value="Tscrpt_reg_IclR_N"/>
</dbReference>
<evidence type="ECO:0000259" key="3">
    <source>
        <dbReference type="PROSITE" id="PS51078"/>
    </source>
</evidence>
<name>A0ABS6WQD1_9HYPH</name>
<evidence type="ECO:0000256" key="1">
    <source>
        <dbReference type="ARBA" id="ARBA00023125"/>
    </source>
</evidence>
<feature type="domain" description="IclR-ED" evidence="3">
    <location>
        <begin position="70"/>
        <end position="257"/>
    </location>
</feature>
<feature type="domain" description="HTH iclR-type" evidence="2">
    <location>
        <begin position="14"/>
        <end position="76"/>
    </location>
</feature>
<organism evidence="4 5">
    <name type="scientific">Pseudohoeflea coraliihabitans</name>
    <dbReference type="NCBI Taxonomy" id="2860393"/>
    <lineage>
        <taxon>Bacteria</taxon>
        <taxon>Pseudomonadati</taxon>
        <taxon>Pseudomonadota</taxon>
        <taxon>Alphaproteobacteria</taxon>
        <taxon>Hyphomicrobiales</taxon>
        <taxon>Rhizobiaceae</taxon>
        <taxon>Pseudohoeflea</taxon>
    </lineage>
</organism>
<evidence type="ECO:0000313" key="5">
    <source>
        <dbReference type="Proteomes" id="UP001430804"/>
    </source>
</evidence>
<dbReference type="PANTHER" id="PTHR30136">
    <property type="entry name" value="HELIX-TURN-HELIX TRANSCRIPTIONAL REGULATOR, ICLR FAMILY"/>
    <property type="match status" value="1"/>
</dbReference>
<keyword evidence="1" id="KW-0238">DNA-binding</keyword>
<comment type="caution">
    <text evidence="4">The sequence shown here is derived from an EMBL/GenBank/DDBJ whole genome shotgun (WGS) entry which is preliminary data.</text>
</comment>
<dbReference type="Proteomes" id="UP001430804">
    <property type="component" value="Unassembled WGS sequence"/>
</dbReference>
<dbReference type="SMART" id="SM00346">
    <property type="entry name" value="HTH_ICLR"/>
    <property type="match status" value="1"/>
</dbReference>
<dbReference type="PANTHER" id="PTHR30136:SF24">
    <property type="entry name" value="HTH-TYPE TRANSCRIPTIONAL REPRESSOR ALLR"/>
    <property type="match status" value="1"/>
</dbReference>
<evidence type="ECO:0000259" key="2">
    <source>
        <dbReference type="PROSITE" id="PS51077"/>
    </source>
</evidence>
<keyword evidence="5" id="KW-1185">Reference proteome</keyword>
<reference evidence="4" key="1">
    <citation type="submission" date="2021-07" db="EMBL/GenBank/DDBJ databases">
        <title>Pseudohoeflea marina sp. nov. a polyhydroxyalcanoate-producing bacterium.</title>
        <authorList>
            <person name="Zheng W."/>
            <person name="Yu S."/>
            <person name="Huang Y."/>
        </authorList>
    </citation>
    <scope>NUCLEOTIDE SEQUENCE</scope>
    <source>
        <strain evidence="4">DP4N28-3</strain>
    </source>
</reference>
<dbReference type="EMBL" id="JAHWQX010000003">
    <property type="protein sequence ID" value="MBW3098177.1"/>
    <property type="molecule type" value="Genomic_DNA"/>
</dbReference>
<dbReference type="Pfam" id="PF01614">
    <property type="entry name" value="IclR_C"/>
    <property type="match status" value="1"/>
</dbReference>
<proteinExistence type="predicted"/>
<dbReference type="PROSITE" id="PS51078">
    <property type="entry name" value="ICLR_ED"/>
    <property type="match status" value="1"/>
</dbReference>